<dbReference type="AlphaFoldDB" id="A0A0F9VVP4"/>
<dbReference type="Pfam" id="PF13479">
    <property type="entry name" value="AAA_24"/>
    <property type="match status" value="1"/>
</dbReference>
<proteinExistence type="predicted"/>
<name>A0A0F9VVP4_9ZZZZ</name>
<gene>
    <name evidence="1" type="ORF">LCGC14_0359310</name>
</gene>
<evidence type="ECO:0000313" key="1">
    <source>
        <dbReference type="EMBL" id="KKN77516.1"/>
    </source>
</evidence>
<protein>
    <submittedName>
        <fullName evidence="1">Uncharacterized protein</fullName>
    </submittedName>
</protein>
<reference evidence="1" key="1">
    <citation type="journal article" date="2015" name="Nature">
        <title>Complex archaea that bridge the gap between prokaryotes and eukaryotes.</title>
        <authorList>
            <person name="Spang A."/>
            <person name="Saw J.H."/>
            <person name="Jorgensen S.L."/>
            <person name="Zaremba-Niedzwiedzka K."/>
            <person name="Martijn J."/>
            <person name="Lind A.E."/>
            <person name="van Eijk R."/>
            <person name="Schleper C."/>
            <person name="Guy L."/>
            <person name="Ettema T.J."/>
        </authorList>
    </citation>
    <scope>NUCLEOTIDE SEQUENCE</scope>
</reference>
<organism evidence="1">
    <name type="scientific">marine sediment metagenome</name>
    <dbReference type="NCBI Taxonomy" id="412755"/>
    <lineage>
        <taxon>unclassified sequences</taxon>
        <taxon>metagenomes</taxon>
        <taxon>ecological metagenomes</taxon>
    </lineage>
</organism>
<accession>A0A0F9VVP4</accession>
<dbReference type="EMBL" id="LAZR01000277">
    <property type="protein sequence ID" value="KKN77516.1"/>
    <property type="molecule type" value="Genomic_DNA"/>
</dbReference>
<comment type="caution">
    <text evidence="1">The sequence shown here is derived from an EMBL/GenBank/DDBJ whole genome shotgun (WGS) entry which is preliminary data.</text>
</comment>
<sequence>MIEETVSWDSLSEPGLMTLLYGPFGVGKTDAIFTMPGKLIVYSTEPKDIKRTIKQHLVRNDQKDRKIKIKSYGDFDGYMDDINELKAKFDAGKRPCDSIGFDTLSFFQQETKLEMEDDRFKDSIVPDAKGNTKRDNILIDRFRLEQADWGGVKSAMIRLSKALGNIAKHGVYVTMTAAMVEYPKWDKSLEGAPALEGGFAQICAGFFDLVGAVLPGKDEDYPYPARVTFNHPDFVTRCSSDRLMKKRFVSLNIGTIIEKLEKE</sequence>